<sequence>MYLCPNRISENVTYDCIDIYKQPGLDHPLLKTHNIQNQTGNIKTSNKKKIGPDGTGPTLRYTKEFITNPQIFAEKYFHPLSDVSPGTHIAGVRSRNGPFHGVEAFFNGYTLNVGKDQASYI</sequence>
<name>V4KLH7_EUTSA</name>
<dbReference type="PANTHER" id="PTHR31589:SF60">
    <property type="entry name" value="NEPROSIN DOMAIN-CONTAINING PROTEIN-RELATED"/>
    <property type="match status" value="1"/>
</dbReference>
<organism evidence="1 2">
    <name type="scientific">Eutrema salsugineum</name>
    <name type="common">Saltwater cress</name>
    <name type="synonym">Sisymbrium salsugineum</name>
    <dbReference type="NCBI Taxonomy" id="72664"/>
    <lineage>
        <taxon>Eukaryota</taxon>
        <taxon>Viridiplantae</taxon>
        <taxon>Streptophyta</taxon>
        <taxon>Embryophyta</taxon>
        <taxon>Tracheophyta</taxon>
        <taxon>Spermatophyta</taxon>
        <taxon>Magnoliopsida</taxon>
        <taxon>eudicotyledons</taxon>
        <taxon>Gunneridae</taxon>
        <taxon>Pentapetalae</taxon>
        <taxon>rosids</taxon>
        <taxon>malvids</taxon>
        <taxon>Brassicales</taxon>
        <taxon>Brassicaceae</taxon>
        <taxon>Eutremeae</taxon>
        <taxon>Eutrema</taxon>
    </lineage>
</organism>
<gene>
    <name evidence="1" type="ORF">EUTSA_v10005554mg</name>
</gene>
<keyword evidence="2" id="KW-1185">Reference proteome</keyword>
<dbReference type="STRING" id="72664.V4KLH7"/>
<dbReference type="Gramene" id="ESQ32064">
    <property type="protein sequence ID" value="ESQ32064"/>
    <property type="gene ID" value="EUTSA_v10005554mg"/>
</dbReference>
<dbReference type="Proteomes" id="UP000030689">
    <property type="component" value="Unassembled WGS sequence"/>
</dbReference>
<evidence type="ECO:0000313" key="1">
    <source>
        <dbReference type="EMBL" id="ESQ32064.1"/>
    </source>
</evidence>
<proteinExistence type="predicted"/>
<dbReference type="AlphaFoldDB" id="V4KLH7"/>
<accession>V4KLH7</accession>
<evidence type="ECO:0008006" key="3">
    <source>
        <dbReference type="Google" id="ProtNLM"/>
    </source>
</evidence>
<reference evidence="1 2" key="1">
    <citation type="journal article" date="2013" name="Front. Plant Sci.">
        <title>The Reference Genome of the Halophytic Plant Eutrema salsugineum.</title>
        <authorList>
            <person name="Yang R."/>
            <person name="Jarvis D.E."/>
            <person name="Chen H."/>
            <person name="Beilstein M.A."/>
            <person name="Grimwood J."/>
            <person name="Jenkins J."/>
            <person name="Shu S."/>
            <person name="Prochnik S."/>
            <person name="Xin M."/>
            <person name="Ma C."/>
            <person name="Schmutz J."/>
            <person name="Wing R.A."/>
            <person name="Mitchell-Olds T."/>
            <person name="Schumaker K.S."/>
            <person name="Wang X."/>
        </authorList>
    </citation>
    <scope>NUCLEOTIDE SEQUENCE [LARGE SCALE GENOMIC DNA]</scope>
</reference>
<dbReference type="PANTHER" id="PTHR31589">
    <property type="entry name" value="PROTEIN, PUTATIVE (DUF239)-RELATED-RELATED"/>
    <property type="match status" value="1"/>
</dbReference>
<protein>
    <recommendedName>
        <fullName evidence="3">Neprosin domain-containing protein</fullName>
    </recommendedName>
</protein>
<evidence type="ECO:0000313" key="2">
    <source>
        <dbReference type="Proteomes" id="UP000030689"/>
    </source>
</evidence>
<dbReference type="KEGG" id="eus:EUTSA_v10005554mg"/>
<dbReference type="InterPro" id="IPR053168">
    <property type="entry name" value="Glutamic_endopeptidase"/>
</dbReference>
<dbReference type="EMBL" id="KI517748">
    <property type="protein sequence ID" value="ESQ32064.1"/>
    <property type="molecule type" value="Genomic_DNA"/>
</dbReference>